<reference evidence="2 3" key="1">
    <citation type="submission" date="2010-11" db="EMBL/GenBank/DDBJ databases">
        <authorList>
            <person name="Weinstock G."/>
            <person name="Sodergren E."/>
            <person name="Clifton S."/>
            <person name="Fulton L."/>
            <person name="Fulton B."/>
            <person name="Courtney L."/>
            <person name="Fronick C."/>
            <person name="Harrison M."/>
            <person name="Strong C."/>
            <person name="Farmer C."/>
            <person name="Delahaunty K."/>
            <person name="Markovic C."/>
            <person name="Hall O."/>
            <person name="Minx P."/>
            <person name="Tomlinson C."/>
            <person name="Mitreva M."/>
            <person name="Hou S."/>
            <person name="Chen J."/>
            <person name="Wollam A."/>
            <person name="Pepin K.H."/>
            <person name="Johnson M."/>
            <person name="Bhonagiri V."/>
            <person name="Zhang X."/>
            <person name="Suruliraj S."/>
            <person name="Warren W."/>
            <person name="Chinwalla A."/>
            <person name="Mardis E.R."/>
            <person name="Wilson R.K."/>
        </authorList>
    </citation>
    <scope>NUCLEOTIDE SEQUENCE [LARGE SCALE GENOMIC DNA]</scope>
    <source>
        <strain evidence="2 3">F0211</strain>
    </source>
</reference>
<dbReference type="AlphaFoldDB" id="E6J120"/>
<dbReference type="Proteomes" id="UP000002973">
    <property type="component" value="Unassembled WGS sequence"/>
</dbReference>
<evidence type="ECO:0000256" key="1">
    <source>
        <dbReference type="ARBA" id="ARBA00005254"/>
    </source>
</evidence>
<accession>E6J120</accession>
<dbReference type="CDD" id="cd06558">
    <property type="entry name" value="crotonase-like"/>
    <property type="match status" value="1"/>
</dbReference>
<evidence type="ECO:0000313" key="3">
    <source>
        <dbReference type="Proteomes" id="UP000002973"/>
    </source>
</evidence>
<dbReference type="Gene3D" id="1.10.12.10">
    <property type="entry name" value="Lyase 2-enoyl-coa Hydratase, Chain A, domain 2"/>
    <property type="match status" value="1"/>
</dbReference>
<dbReference type="Pfam" id="PF00378">
    <property type="entry name" value="ECH_1"/>
    <property type="match status" value="1"/>
</dbReference>
<dbReference type="eggNOG" id="COG1024">
    <property type="taxonomic scope" value="Bacteria"/>
</dbReference>
<comment type="similarity">
    <text evidence="1">Belongs to the enoyl-CoA hydratase/isomerase family.</text>
</comment>
<dbReference type="InterPro" id="IPR051683">
    <property type="entry name" value="Enoyl-CoA_Hydratase/Isomerase"/>
</dbReference>
<dbReference type="EMBL" id="AECT01000015">
    <property type="protein sequence ID" value="EFU22506.1"/>
    <property type="molecule type" value="Genomic_DNA"/>
</dbReference>
<comment type="caution">
    <text evidence="2">The sequence shown here is derived from an EMBL/GenBank/DDBJ whole genome shotgun (WGS) entry which is preliminary data.</text>
</comment>
<dbReference type="PANTHER" id="PTHR42964:SF1">
    <property type="entry name" value="POLYKETIDE BIOSYNTHESIS ENOYL-COA HYDRATASE PKSH-RELATED"/>
    <property type="match status" value="1"/>
</dbReference>
<dbReference type="SUPFAM" id="SSF52096">
    <property type="entry name" value="ClpP/crotonase"/>
    <property type="match status" value="1"/>
</dbReference>
<name>E6J120_STRAP</name>
<dbReference type="InterPro" id="IPR029045">
    <property type="entry name" value="ClpP/crotonase-like_dom_sf"/>
</dbReference>
<organism evidence="2 3">
    <name type="scientific">Streptococcus anginosus F0211</name>
    <dbReference type="NCBI Taxonomy" id="706437"/>
    <lineage>
        <taxon>Bacteria</taxon>
        <taxon>Bacillati</taxon>
        <taxon>Bacillota</taxon>
        <taxon>Bacilli</taxon>
        <taxon>Lactobacillales</taxon>
        <taxon>Streptococcaceae</taxon>
        <taxon>Streptococcus</taxon>
        <taxon>Streptococcus anginosus group</taxon>
    </lineage>
</organism>
<protein>
    <submittedName>
        <fullName evidence="2">Enoyl-CoA hydratase/isomerase family protein</fullName>
    </submittedName>
</protein>
<proteinExistence type="inferred from homology"/>
<keyword evidence="2" id="KW-0413">Isomerase</keyword>
<dbReference type="InterPro" id="IPR001753">
    <property type="entry name" value="Enoyl-CoA_hydra/iso"/>
</dbReference>
<dbReference type="NCBIfam" id="NF005575">
    <property type="entry name" value="PRK07260.1"/>
    <property type="match status" value="1"/>
</dbReference>
<dbReference type="PANTHER" id="PTHR42964">
    <property type="entry name" value="ENOYL-COA HYDRATASE"/>
    <property type="match status" value="1"/>
</dbReference>
<dbReference type="Gene3D" id="3.90.226.10">
    <property type="entry name" value="2-enoyl-CoA Hydratase, Chain A, domain 1"/>
    <property type="match status" value="1"/>
</dbReference>
<sequence>MAKKRIVGGNLMQFENILYSVNDGVATLTLNRPEVSNGFNVPMCEEILKAIELAAEDKAVQILLINANGKVFSVGGDLAEMQRAVEADDIQSLVKIAELVNEISYSMKQLSKPIIMSVDGPVAGAAANMVVAADFCIATERSRFIQAFVGVGLAPDAGGLYLLARAIGVTRATQLAMTGEPLNAEKALNYGLLYKVCEVEKLETTTNQVIKKLKRHSLNSYRAIKELVWKSLFTGWDEYAKLELQLQKTLAFTEDFKEGVRAYAEKRRPKFSGK</sequence>
<gene>
    <name evidence="2" type="ORF">HMPREF0813_00943</name>
</gene>
<dbReference type="InterPro" id="IPR014748">
    <property type="entry name" value="Enoyl-CoA_hydra_C"/>
</dbReference>
<evidence type="ECO:0000313" key="2">
    <source>
        <dbReference type="EMBL" id="EFU22506.1"/>
    </source>
</evidence>
<dbReference type="GO" id="GO:0016853">
    <property type="term" value="F:isomerase activity"/>
    <property type="evidence" value="ECO:0007669"/>
    <property type="project" value="UniProtKB-KW"/>
</dbReference>